<evidence type="ECO:0000256" key="3">
    <source>
        <dbReference type="ARBA" id="ARBA00023082"/>
    </source>
</evidence>
<dbReference type="Gene3D" id="1.10.10.10">
    <property type="entry name" value="Winged helix-like DNA-binding domain superfamily/Winged helix DNA-binding domain"/>
    <property type="match status" value="1"/>
</dbReference>
<feature type="domain" description="RNA polymerase sigma factor 70 region 4 type 2" evidence="6">
    <location>
        <begin position="115"/>
        <end position="167"/>
    </location>
</feature>
<dbReference type="SUPFAM" id="SSF88946">
    <property type="entry name" value="Sigma2 domain of RNA polymerase sigma factors"/>
    <property type="match status" value="1"/>
</dbReference>
<keyword evidence="4" id="KW-0804">Transcription</keyword>
<keyword evidence="8" id="KW-1185">Reference proteome</keyword>
<reference evidence="7" key="1">
    <citation type="submission" date="2021-03" db="EMBL/GenBank/DDBJ databases">
        <title>Antimicrobial resistance genes in bacteria isolated from Japanese honey, and their potential for conferring macrolide and lincosamide resistance in the American foulbrood pathogen Paenibacillus larvae.</title>
        <authorList>
            <person name="Okamoto M."/>
            <person name="Kumagai M."/>
            <person name="Kanamori H."/>
            <person name="Takamatsu D."/>
        </authorList>
    </citation>
    <scope>NUCLEOTIDE SEQUENCE</scope>
    <source>
        <strain evidence="7">J27TS8</strain>
    </source>
</reference>
<evidence type="ECO:0000313" key="7">
    <source>
        <dbReference type="EMBL" id="GIN61697.1"/>
    </source>
</evidence>
<dbReference type="EMBL" id="BORC01000002">
    <property type="protein sequence ID" value="GIN61697.1"/>
    <property type="molecule type" value="Genomic_DNA"/>
</dbReference>
<accession>A0A919WH79</accession>
<dbReference type="InterPro" id="IPR013324">
    <property type="entry name" value="RNA_pol_sigma_r3/r4-like"/>
</dbReference>
<dbReference type="GO" id="GO:0006352">
    <property type="term" value="P:DNA-templated transcription initiation"/>
    <property type="evidence" value="ECO:0007669"/>
    <property type="project" value="InterPro"/>
</dbReference>
<evidence type="ECO:0000256" key="4">
    <source>
        <dbReference type="ARBA" id="ARBA00023163"/>
    </source>
</evidence>
<dbReference type="AlphaFoldDB" id="A0A919WH79"/>
<dbReference type="Proteomes" id="UP000682111">
    <property type="component" value="Unassembled WGS sequence"/>
</dbReference>
<dbReference type="PANTHER" id="PTHR43133">
    <property type="entry name" value="RNA POLYMERASE ECF-TYPE SIGMA FACTO"/>
    <property type="match status" value="1"/>
</dbReference>
<dbReference type="NCBIfam" id="TIGR02937">
    <property type="entry name" value="sigma70-ECF"/>
    <property type="match status" value="1"/>
</dbReference>
<feature type="domain" description="RNA polymerase sigma-70 region 2" evidence="5">
    <location>
        <begin position="18"/>
        <end position="82"/>
    </location>
</feature>
<dbReference type="InterPro" id="IPR013325">
    <property type="entry name" value="RNA_pol_sigma_r2"/>
</dbReference>
<dbReference type="GO" id="GO:0016987">
    <property type="term" value="F:sigma factor activity"/>
    <property type="evidence" value="ECO:0007669"/>
    <property type="project" value="UniProtKB-KW"/>
</dbReference>
<dbReference type="InterPro" id="IPR039425">
    <property type="entry name" value="RNA_pol_sigma-70-like"/>
</dbReference>
<dbReference type="RefSeq" id="WP_212933485.1">
    <property type="nucleotide sequence ID" value="NZ_BORC01000002.1"/>
</dbReference>
<evidence type="ECO:0000259" key="5">
    <source>
        <dbReference type="Pfam" id="PF04542"/>
    </source>
</evidence>
<keyword evidence="2" id="KW-0805">Transcription regulation</keyword>
<dbReference type="SUPFAM" id="SSF88659">
    <property type="entry name" value="Sigma3 and sigma4 domains of RNA polymerase sigma factors"/>
    <property type="match status" value="1"/>
</dbReference>
<dbReference type="InterPro" id="IPR014284">
    <property type="entry name" value="RNA_pol_sigma-70_dom"/>
</dbReference>
<name>A0A919WH79_9BACI</name>
<dbReference type="Gene3D" id="1.10.1740.10">
    <property type="match status" value="1"/>
</dbReference>
<comment type="similarity">
    <text evidence="1">Belongs to the sigma-70 factor family. ECF subfamily.</text>
</comment>
<dbReference type="PANTHER" id="PTHR43133:SF60">
    <property type="entry name" value="RNA POLYMERASE SIGMA FACTOR SIGV"/>
    <property type="match status" value="1"/>
</dbReference>
<dbReference type="CDD" id="cd06171">
    <property type="entry name" value="Sigma70_r4"/>
    <property type="match status" value="1"/>
</dbReference>
<dbReference type="Pfam" id="PF08281">
    <property type="entry name" value="Sigma70_r4_2"/>
    <property type="match status" value="1"/>
</dbReference>
<comment type="caution">
    <text evidence="7">The sequence shown here is derived from an EMBL/GenBank/DDBJ whole genome shotgun (WGS) entry which is preliminary data.</text>
</comment>
<evidence type="ECO:0000256" key="1">
    <source>
        <dbReference type="ARBA" id="ARBA00010641"/>
    </source>
</evidence>
<dbReference type="InterPro" id="IPR013249">
    <property type="entry name" value="RNA_pol_sigma70_r4_t2"/>
</dbReference>
<dbReference type="Pfam" id="PF04542">
    <property type="entry name" value="Sigma70_r2"/>
    <property type="match status" value="1"/>
</dbReference>
<evidence type="ECO:0000259" key="6">
    <source>
        <dbReference type="Pfam" id="PF08281"/>
    </source>
</evidence>
<dbReference type="InterPro" id="IPR007627">
    <property type="entry name" value="RNA_pol_sigma70_r2"/>
</dbReference>
<gene>
    <name evidence="7" type="ORF">J27TS8_16900</name>
</gene>
<sequence length="179" mass="21598">MKIIPEKNKRFEFEDWIRENGSSLSLYIYKQVGNKELAEDLYQEVLIAAYLKLEQFEARANFKSWMYKIAINKCRDFWRKQKTLQKFWEEKVYHYVMECSIPEPEDYVLTKYSTEEMIDTINELPTIYREPILLYYFKDKSLLEISTAKQLPLSTVKTRIRRARNQLKEMPLLAEIVAN</sequence>
<organism evidence="7 8">
    <name type="scientific">Robertmurraya siralis</name>
    <dbReference type="NCBI Taxonomy" id="77777"/>
    <lineage>
        <taxon>Bacteria</taxon>
        <taxon>Bacillati</taxon>
        <taxon>Bacillota</taxon>
        <taxon>Bacilli</taxon>
        <taxon>Bacillales</taxon>
        <taxon>Bacillaceae</taxon>
        <taxon>Robertmurraya</taxon>
    </lineage>
</organism>
<proteinExistence type="inferred from homology"/>
<evidence type="ECO:0000313" key="8">
    <source>
        <dbReference type="Proteomes" id="UP000682111"/>
    </source>
</evidence>
<dbReference type="InterPro" id="IPR036388">
    <property type="entry name" value="WH-like_DNA-bd_sf"/>
</dbReference>
<dbReference type="GO" id="GO:0003677">
    <property type="term" value="F:DNA binding"/>
    <property type="evidence" value="ECO:0007669"/>
    <property type="project" value="InterPro"/>
</dbReference>
<keyword evidence="3" id="KW-0731">Sigma factor</keyword>
<evidence type="ECO:0000256" key="2">
    <source>
        <dbReference type="ARBA" id="ARBA00023015"/>
    </source>
</evidence>
<protein>
    <submittedName>
        <fullName evidence="7">RNA polymerase subunit sigma</fullName>
    </submittedName>
</protein>